<dbReference type="Gene3D" id="3.40.50.720">
    <property type="entry name" value="NAD(P)-binding Rossmann-like Domain"/>
    <property type="match status" value="1"/>
</dbReference>
<dbReference type="Pfam" id="PF01262">
    <property type="entry name" value="AlaDh_PNT_C"/>
    <property type="match status" value="1"/>
</dbReference>
<proteinExistence type="predicted"/>
<name>A0A7C1BGJ1_UNCW3</name>
<dbReference type="GO" id="GO:0016491">
    <property type="term" value="F:oxidoreductase activity"/>
    <property type="evidence" value="ECO:0007669"/>
    <property type="project" value="UniProtKB-KW"/>
</dbReference>
<feature type="domain" description="Alanine dehydrogenase/pyridine nucleotide transhydrogenase NAD(H)-binding" evidence="2">
    <location>
        <begin position="2"/>
        <end position="104"/>
    </location>
</feature>
<gene>
    <name evidence="3" type="ORF">ENG67_06820</name>
</gene>
<dbReference type="InterPro" id="IPR007698">
    <property type="entry name" value="AlaDH/PNT_NAD(H)-bd"/>
</dbReference>
<organism evidence="3">
    <name type="scientific">candidate division WOR-3 bacterium</name>
    <dbReference type="NCBI Taxonomy" id="2052148"/>
    <lineage>
        <taxon>Bacteria</taxon>
        <taxon>Bacteria division WOR-3</taxon>
    </lineage>
</organism>
<keyword evidence="1" id="KW-0560">Oxidoreductase</keyword>
<accession>A0A7C1BGJ1</accession>
<feature type="non-terminal residue" evidence="3">
    <location>
        <position position="1"/>
    </location>
</feature>
<comment type="caution">
    <text evidence="3">The sequence shown here is derived from an EMBL/GenBank/DDBJ whole genome shotgun (WGS) entry which is preliminary data.</text>
</comment>
<dbReference type="AlphaFoldDB" id="A0A7C1BGJ1"/>
<evidence type="ECO:0000256" key="1">
    <source>
        <dbReference type="ARBA" id="ARBA00023002"/>
    </source>
</evidence>
<dbReference type="InterPro" id="IPR051168">
    <property type="entry name" value="AASS"/>
</dbReference>
<dbReference type="EMBL" id="DRBW01000249">
    <property type="protein sequence ID" value="HDM90900.1"/>
    <property type="molecule type" value="Genomic_DNA"/>
</dbReference>
<protein>
    <recommendedName>
        <fullName evidence="2">Alanine dehydrogenase/pyridine nucleotide transhydrogenase NAD(H)-binding domain-containing protein</fullName>
    </recommendedName>
</protein>
<dbReference type="PANTHER" id="PTHR11133">
    <property type="entry name" value="SACCHAROPINE DEHYDROGENASE"/>
    <property type="match status" value="1"/>
</dbReference>
<sequence>GDISCDVGGAVEFTLKCTDPGNPAFTYFPGDGRLEDGVKADGITVLAVDNLPAELARDSSDYFSHVLKNYVPDIVRADYSRDFDEVNLPAPIKRAVIVYRGNLTPDYLYLREHLG</sequence>
<reference evidence="3" key="1">
    <citation type="journal article" date="2020" name="mSystems">
        <title>Genome- and Community-Level Interaction Insights into Carbon Utilization and Element Cycling Functions of Hydrothermarchaeota in Hydrothermal Sediment.</title>
        <authorList>
            <person name="Zhou Z."/>
            <person name="Liu Y."/>
            <person name="Xu W."/>
            <person name="Pan J."/>
            <person name="Luo Z.H."/>
            <person name="Li M."/>
        </authorList>
    </citation>
    <scope>NUCLEOTIDE SEQUENCE [LARGE SCALE GENOMIC DNA]</scope>
    <source>
        <strain evidence="3">HyVt-237</strain>
    </source>
</reference>
<evidence type="ECO:0000259" key="2">
    <source>
        <dbReference type="Pfam" id="PF01262"/>
    </source>
</evidence>
<evidence type="ECO:0000313" key="3">
    <source>
        <dbReference type="EMBL" id="HDM90900.1"/>
    </source>
</evidence>
<dbReference type="Proteomes" id="UP000885931">
    <property type="component" value="Unassembled WGS sequence"/>
</dbReference>
<dbReference type="PANTHER" id="PTHR11133:SF22">
    <property type="entry name" value="ALPHA-AMINOADIPIC SEMIALDEHYDE SYNTHASE, MITOCHONDRIAL"/>
    <property type="match status" value="1"/>
</dbReference>